<reference evidence="1 2" key="1">
    <citation type="journal article" date="2018" name="PLoS Genet.">
        <title>Population sequencing reveals clonal diversity and ancestral inbreeding in the grapevine cultivar Chardonnay.</title>
        <authorList>
            <person name="Roach M.J."/>
            <person name="Johnson D.L."/>
            <person name="Bohlmann J."/>
            <person name="van Vuuren H.J."/>
            <person name="Jones S.J."/>
            <person name="Pretorius I.S."/>
            <person name="Schmidt S.A."/>
            <person name="Borneman A.R."/>
        </authorList>
    </citation>
    <scope>NUCLEOTIDE SEQUENCE [LARGE SCALE GENOMIC DNA]</scope>
    <source>
        <strain evidence="2">cv. Chardonnay</strain>
        <tissue evidence="1">Leaf</tissue>
    </source>
</reference>
<dbReference type="Gene3D" id="3.80.10.10">
    <property type="entry name" value="Ribonuclease Inhibitor"/>
    <property type="match status" value="1"/>
</dbReference>
<protein>
    <submittedName>
        <fullName evidence="1">Putative disease resistance protein</fullName>
    </submittedName>
</protein>
<name>A0A438CK65_VITVI</name>
<comment type="caution">
    <text evidence="1">The sequence shown here is derived from an EMBL/GenBank/DDBJ whole genome shotgun (WGS) entry which is preliminary data.</text>
</comment>
<organism evidence="1 2">
    <name type="scientific">Vitis vinifera</name>
    <name type="common">Grape</name>
    <dbReference type="NCBI Taxonomy" id="29760"/>
    <lineage>
        <taxon>Eukaryota</taxon>
        <taxon>Viridiplantae</taxon>
        <taxon>Streptophyta</taxon>
        <taxon>Embryophyta</taxon>
        <taxon>Tracheophyta</taxon>
        <taxon>Spermatophyta</taxon>
        <taxon>Magnoliopsida</taxon>
        <taxon>eudicotyledons</taxon>
        <taxon>Gunneridae</taxon>
        <taxon>Pentapetalae</taxon>
        <taxon>rosids</taxon>
        <taxon>Vitales</taxon>
        <taxon>Vitaceae</taxon>
        <taxon>Viteae</taxon>
        <taxon>Vitis</taxon>
    </lineage>
</organism>
<proteinExistence type="predicted"/>
<dbReference type="AlphaFoldDB" id="A0A438CK65"/>
<dbReference type="EMBL" id="QGNW01002191">
    <property type="protein sequence ID" value="RVW23610.1"/>
    <property type="molecule type" value="Genomic_DNA"/>
</dbReference>
<dbReference type="InterPro" id="IPR032675">
    <property type="entry name" value="LRR_dom_sf"/>
</dbReference>
<sequence>MIREFGISESSMDEHKKGAYRAENFDKTKMFNMILYTTWDIKEYEEGHILSTGFIVVLQELECLQYLSEISISLHIVPVVKKFLTSLRMQKCIRHLEMNMSLGLKVVELPLSTLQRLKKLQLGNCYDLEHVKIYMGLSRGHISNSNFHNLVSVNISRGDEHGDSEIEHQNLCIFSRLVALQLSDIPNLKSIHRWVLPFFFPRITVLGCPNLRKLPLNSNSATKTLKIIKEDSSWWEGLEWENDNLNCIFNRYFVSGAFGFESETQSDVIKKKGQVFEERLVEKTSFNC</sequence>
<gene>
    <name evidence="1" type="primary">VvCHDh000253_14</name>
    <name evidence="1" type="ORF">CK203_095824</name>
</gene>
<dbReference type="SUPFAM" id="SSF52047">
    <property type="entry name" value="RNI-like"/>
    <property type="match status" value="1"/>
</dbReference>
<evidence type="ECO:0000313" key="1">
    <source>
        <dbReference type="EMBL" id="RVW23610.1"/>
    </source>
</evidence>
<accession>A0A438CK65</accession>
<evidence type="ECO:0000313" key="2">
    <source>
        <dbReference type="Proteomes" id="UP000288805"/>
    </source>
</evidence>
<dbReference type="Proteomes" id="UP000288805">
    <property type="component" value="Unassembled WGS sequence"/>
</dbReference>